<name>A0A7S8C600_9HYPH</name>
<reference evidence="1 2" key="1">
    <citation type="submission" date="2020-06" db="EMBL/GenBank/DDBJ databases">
        <title>Genome sequence of 2 isolates from Red Sea Mangroves.</title>
        <authorList>
            <person name="Sefrji F."/>
            <person name="Michoud G."/>
            <person name="Merlino G."/>
            <person name="Daffonchio D."/>
        </authorList>
    </citation>
    <scope>NUCLEOTIDE SEQUENCE [LARGE SCALE GENOMIC DNA]</scope>
    <source>
        <strain evidence="1 2">R1DC25</strain>
    </source>
</reference>
<keyword evidence="2" id="KW-1185">Reference proteome</keyword>
<dbReference type="InterPro" id="IPR024400">
    <property type="entry name" value="DUF2635"/>
</dbReference>
<dbReference type="EMBL" id="CP058214">
    <property type="protein sequence ID" value="QPC44004.1"/>
    <property type="molecule type" value="Genomic_DNA"/>
</dbReference>
<organism evidence="1 2">
    <name type="scientific">Kaustia mangrovi</name>
    <dbReference type="NCBI Taxonomy" id="2593653"/>
    <lineage>
        <taxon>Bacteria</taxon>
        <taxon>Pseudomonadati</taxon>
        <taxon>Pseudomonadota</taxon>
        <taxon>Alphaproteobacteria</taxon>
        <taxon>Hyphomicrobiales</taxon>
        <taxon>Parvibaculaceae</taxon>
        <taxon>Kaustia</taxon>
    </lineage>
</organism>
<proteinExistence type="predicted"/>
<accession>A0A7S8C600</accession>
<dbReference type="RefSeq" id="WP_213161367.1">
    <property type="nucleotide sequence ID" value="NZ_CP058214.1"/>
</dbReference>
<dbReference type="AlphaFoldDB" id="A0A7S8C600"/>
<dbReference type="KEGG" id="kmn:HW532_15685"/>
<dbReference type="Proteomes" id="UP000593594">
    <property type="component" value="Chromosome"/>
</dbReference>
<evidence type="ECO:0000313" key="1">
    <source>
        <dbReference type="EMBL" id="QPC44004.1"/>
    </source>
</evidence>
<evidence type="ECO:0000313" key="2">
    <source>
        <dbReference type="Proteomes" id="UP000593594"/>
    </source>
</evidence>
<protein>
    <submittedName>
        <fullName evidence="1">DUF2635 domain-containing protein</fullName>
    </submittedName>
</protein>
<sequence length="56" mass="6556">MYVKPANSEIKVRDPRTMDHIPEVGRNVPETPYWRRRLRDGDVVTARPPKPTKAKE</sequence>
<gene>
    <name evidence="1" type="ORF">HW532_15685</name>
</gene>
<dbReference type="Pfam" id="PF10948">
    <property type="entry name" value="DUF2635"/>
    <property type="match status" value="1"/>
</dbReference>